<feature type="transmembrane region" description="Helical" evidence="1">
    <location>
        <begin position="21"/>
        <end position="39"/>
    </location>
</feature>
<dbReference type="AlphaFoldDB" id="A0A0J8CMV1"/>
<evidence type="ECO:0000313" key="3">
    <source>
        <dbReference type="Proteomes" id="UP000035740"/>
    </source>
</evidence>
<keyword evidence="1" id="KW-1133">Transmembrane helix</keyword>
<evidence type="ECO:0000256" key="1">
    <source>
        <dbReference type="SAM" id="Phobius"/>
    </source>
</evidence>
<keyword evidence="1" id="KW-0472">Membrane</keyword>
<sequence length="48" mass="5488">MKSMHHLHSQQAINSALVDRLATIVHMLLSLTLVGYWAMNLYSYNLTT</sequence>
<proteinExistence type="predicted"/>
<keyword evidence="1" id="KW-0812">Transmembrane</keyword>
<organism evidence="2 3">
    <name type="scientific">Beta vulgaris subsp. vulgaris</name>
    <name type="common">Beet</name>
    <dbReference type="NCBI Taxonomy" id="3555"/>
    <lineage>
        <taxon>Eukaryota</taxon>
        <taxon>Viridiplantae</taxon>
        <taxon>Streptophyta</taxon>
        <taxon>Embryophyta</taxon>
        <taxon>Tracheophyta</taxon>
        <taxon>Spermatophyta</taxon>
        <taxon>Magnoliopsida</taxon>
        <taxon>eudicotyledons</taxon>
        <taxon>Gunneridae</taxon>
        <taxon>Pentapetalae</taxon>
        <taxon>Caryophyllales</taxon>
        <taxon>Chenopodiaceae</taxon>
        <taxon>Betoideae</taxon>
        <taxon>Beta</taxon>
    </lineage>
</organism>
<protein>
    <submittedName>
        <fullName evidence="2">Uncharacterized protein</fullName>
    </submittedName>
</protein>
<keyword evidence="3" id="KW-1185">Reference proteome</keyword>
<accession>A0A0J8CMV1</accession>
<evidence type="ECO:0000313" key="2">
    <source>
        <dbReference type="EMBL" id="KMT14862.1"/>
    </source>
</evidence>
<dbReference type="Proteomes" id="UP000035740">
    <property type="component" value="Chromosome 3"/>
</dbReference>
<dbReference type="EMBL" id="KQ090066">
    <property type="protein sequence ID" value="KMT14862.1"/>
    <property type="molecule type" value="Genomic_DNA"/>
</dbReference>
<reference evidence="2 3" key="1">
    <citation type="journal article" date="2014" name="Nature">
        <title>The genome of the recently domesticated crop plant sugar beet (Beta vulgaris).</title>
        <authorList>
            <person name="Dohm J.C."/>
            <person name="Minoche A.E."/>
            <person name="Holtgrawe D."/>
            <person name="Capella-Gutierrez S."/>
            <person name="Zakrzewski F."/>
            <person name="Tafer H."/>
            <person name="Rupp O."/>
            <person name="Sorensen T.R."/>
            <person name="Stracke R."/>
            <person name="Reinhardt R."/>
            <person name="Goesmann A."/>
            <person name="Kraft T."/>
            <person name="Schulz B."/>
            <person name="Stadler P.F."/>
            <person name="Schmidt T."/>
            <person name="Gabaldon T."/>
            <person name="Lehrach H."/>
            <person name="Weisshaar B."/>
            <person name="Himmelbauer H."/>
        </authorList>
    </citation>
    <scope>NUCLEOTIDE SEQUENCE [LARGE SCALE GENOMIC DNA]</scope>
    <source>
        <tissue evidence="2">Taproot</tissue>
    </source>
</reference>
<gene>
    <name evidence="2" type="ORF">BVRB_3g065860</name>
</gene>
<dbReference type="Gramene" id="KMT14862">
    <property type="protein sequence ID" value="KMT14862"/>
    <property type="gene ID" value="BVRB_3g065860"/>
</dbReference>
<name>A0A0J8CMV1_BETVV</name>